<accession>A0A9W2UN92</accession>
<evidence type="ECO:0000256" key="2">
    <source>
        <dbReference type="SAM" id="MobiDB-lite"/>
    </source>
</evidence>
<gene>
    <name evidence="5" type="primary">LOC128773838</name>
</gene>
<protein>
    <submittedName>
        <fullName evidence="5">Cohesin subunit SA-1-like isoform X2</fullName>
    </submittedName>
</protein>
<dbReference type="GO" id="GO:0003682">
    <property type="term" value="F:chromatin binding"/>
    <property type="evidence" value="ECO:0007669"/>
    <property type="project" value="TreeGrafter"/>
</dbReference>
<dbReference type="AlphaFoldDB" id="A0A9W2UN92"/>
<dbReference type="RefSeq" id="XP_053747663.1">
    <property type="nucleotide sequence ID" value="XM_053891688.1"/>
</dbReference>
<reference evidence="5" key="1">
    <citation type="submission" date="2025-08" db="UniProtKB">
        <authorList>
            <consortium name="RefSeq"/>
        </authorList>
    </citation>
    <scope>IDENTIFICATION</scope>
    <source>
        <tissue evidence="5">Whole blood</tissue>
    </source>
</reference>
<feature type="region of interest" description="Disordered" evidence="2">
    <location>
        <begin position="1"/>
        <end position="38"/>
    </location>
</feature>
<evidence type="ECO:0000256" key="1">
    <source>
        <dbReference type="ARBA" id="ARBA00005486"/>
    </source>
</evidence>
<name>A0A9W2UN92_PANPR</name>
<evidence type="ECO:0000313" key="4">
    <source>
        <dbReference type="Proteomes" id="UP001165780"/>
    </source>
</evidence>
<keyword evidence="4" id="KW-1185">Reference proteome</keyword>
<feature type="compositionally biased region" description="Polar residues" evidence="2">
    <location>
        <begin position="302"/>
        <end position="320"/>
    </location>
</feature>
<sequence>MSERSGQEEGNLMPVCDGGGQDTVPVQEGPSGIRDVSGIGFRRRGRATRRRYRNEAGQFISMVTFFEAQGATSGAQDARGQGTCRRGRPPRKYRKRKVAITAEVTLFEMVALGKNSVQTAVEEWVQSYKEDRELALLDLISFFVQCCGCEGMVTAELYQTNQGNSVVHKMTEKFDQETGLYYKKFLAYPWILTIMWPEKLQNDFYPIVGPGPFWKRFRVNFCEFTELLVQQTHSSVLCDGHLMDTVICMLSGLTNSAVHSLRHTSSLAAMKLLTALASCEPGHLHEQAQVPAAVPGGEHRQTQGQTQALHGSTGPAQTAEQARGHRQHHLRAL</sequence>
<proteinExistence type="inferred from homology"/>
<dbReference type="GO" id="GO:0005634">
    <property type="term" value="C:nucleus"/>
    <property type="evidence" value="ECO:0007669"/>
    <property type="project" value="TreeGrafter"/>
</dbReference>
<dbReference type="GeneID" id="128773838"/>
<comment type="similarity">
    <text evidence="1">Belongs to the SCC3 family.</text>
</comment>
<dbReference type="Pfam" id="PF08514">
    <property type="entry name" value="STAG"/>
    <property type="match status" value="1"/>
</dbReference>
<evidence type="ECO:0000313" key="5">
    <source>
        <dbReference type="RefSeq" id="XP_053747663.1"/>
    </source>
</evidence>
<dbReference type="Proteomes" id="UP001165780">
    <property type="component" value="Unplaced"/>
</dbReference>
<evidence type="ECO:0000259" key="3">
    <source>
        <dbReference type="Pfam" id="PF08514"/>
    </source>
</evidence>
<dbReference type="GO" id="GO:0000785">
    <property type="term" value="C:chromatin"/>
    <property type="evidence" value="ECO:0007669"/>
    <property type="project" value="TreeGrafter"/>
</dbReference>
<organism evidence="4 5">
    <name type="scientific">Panthera pardus</name>
    <name type="common">Leopard</name>
    <name type="synonym">Felis pardus</name>
    <dbReference type="NCBI Taxonomy" id="9691"/>
    <lineage>
        <taxon>Eukaryota</taxon>
        <taxon>Metazoa</taxon>
        <taxon>Chordata</taxon>
        <taxon>Craniata</taxon>
        <taxon>Vertebrata</taxon>
        <taxon>Euteleostomi</taxon>
        <taxon>Mammalia</taxon>
        <taxon>Eutheria</taxon>
        <taxon>Laurasiatheria</taxon>
        <taxon>Carnivora</taxon>
        <taxon>Feliformia</taxon>
        <taxon>Felidae</taxon>
        <taxon>Pantherinae</taxon>
        <taxon>Panthera</taxon>
    </lineage>
</organism>
<feature type="domain" description="STAG" evidence="3">
    <location>
        <begin position="205"/>
        <end position="278"/>
    </location>
</feature>
<dbReference type="GO" id="GO:0007062">
    <property type="term" value="P:sister chromatid cohesion"/>
    <property type="evidence" value="ECO:0007669"/>
    <property type="project" value="TreeGrafter"/>
</dbReference>
<dbReference type="PANTHER" id="PTHR11199:SF2">
    <property type="entry name" value="COHESIN SUBUNIT SA"/>
    <property type="match status" value="1"/>
</dbReference>
<dbReference type="GO" id="GO:0008278">
    <property type="term" value="C:cohesin complex"/>
    <property type="evidence" value="ECO:0007669"/>
    <property type="project" value="TreeGrafter"/>
</dbReference>
<dbReference type="InterPro" id="IPR039662">
    <property type="entry name" value="Cohesin_Scc3/SA"/>
</dbReference>
<feature type="compositionally biased region" description="Basic residues" evidence="2">
    <location>
        <begin position="324"/>
        <end position="333"/>
    </location>
</feature>
<dbReference type="PANTHER" id="PTHR11199">
    <property type="entry name" value="STROMAL ANTIGEN"/>
    <property type="match status" value="1"/>
</dbReference>
<dbReference type="InterPro" id="IPR013721">
    <property type="entry name" value="STAG"/>
</dbReference>
<feature type="region of interest" description="Disordered" evidence="2">
    <location>
        <begin position="294"/>
        <end position="333"/>
    </location>
</feature>